<keyword evidence="4" id="KW-1185">Reference proteome</keyword>
<accession>A0AAU9F2K4</accession>
<name>A0AAU9F2K4_9BACT</name>
<evidence type="ECO:0000313" key="4">
    <source>
        <dbReference type="Proteomes" id="UP001366166"/>
    </source>
</evidence>
<dbReference type="InterPro" id="IPR001279">
    <property type="entry name" value="Metallo-B-lactamas"/>
</dbReference>
<organism evidence="3 4">
    <name type="scientific">Desulfoferula mesophila</name>
    <dbReference type="NCBI Taxonomy" id="3058419"/>
    <lineage>
        <taxon>Bacteria</taxon>
        <taxon>Pseudomonadati</taxon>
        <taxon>Thermodesulfobacteriota</taxon>
        <taxon>Desulfarculia</taxon>
        <taxon>Desulfarculales</taxon>
        <taxon>Desulfarculaceae</taxon>
        <taxon>Desulfoferula</taxon>
    </lineage>
</organism>
<dbReference type="SUPFAM" id="SSF56281">
    <property type="entry name" value="Metallo-hydrolase/oxidoreductase"/>
    <property type="match status" value="1"/>
</dbReference>
<feature type="signal peptide" evidence="1">
    <location>
        <begin position="1"/>
        <end position="18"/>
    </location>
</feature>
<dbReference type="Pfam" id="PF12706">
    <property type="entry name" value="Lactamase_B_2"/>
    <property type="match status" value="1"/>
</dbReference>
<dbReference type="Proteomes" id="UP001366166">
    <property type="component" value="Chromosome"/>
</dbReference>
<keyword evidence="1" id="KW-0732">Signal</keyword>
<feature type="domain" description="Metallo-beta-lactamase" evidence="2">
    <location>
        <begin position="130"/>
        <end position="317"/>
    </location>
</feature>
<dbReference type="Gene3D" id="3.60.15.10">
    <property type="entry name" value="Ribonuclease Z/Hydroxyacylglutathione hydrolase-like"/>
    <property type="match status" value="1"/>
</dbReference>
<dbReference type="PANTHER" id="PTHR15032">
    <property type="entry name" value="N-ACYL-PHOSPHATIDYLETHANOLAMINE-HYDROLYZING PHOSPHOLIPASE D"/>
    <property type="match status" value="1"/>
</dbReference>
<evidence type="ECO:0000256" key="1">
    <source>
        <dbReference type="SAM" id="SignalP"/>
    </source>
</evidence>
<protein>
    <recommendedName>
        <fullName evidence="2">Metallo-beta-lactamase domain-containing protein</fullName>
    </recommendedName>
</protein>
<dbReference type="PANTHER" id="PTHR15032:SF36">
    <property type="entry name" value="METALLO-BETA-LACTAMASE DOMAIN-CONTAINING PROTEIN"/>
    <property type="match status" value="1"/>
</dbReference>
<dbReference type="RefSeq" id="WP_338602622.1">
    <property type="nucleotide sequence ID" value="NZ_AP028679.1"/>
</dbReference>
<reference evidence="4" key="1">
    <citation type="journal article" date="2023" name="Arch. Microbiol.">
        <title>Desulfoferula mesophilus gen. nov. sp. nov., a mesophilic sulfate-reducing bacterium isolated from a brackish lake sediment.</title>
        <authorList>
            <person name="Watanabe T."/>
            <person name="Yabe T."/>
            <person name="Tsuji J.M."/>
            <person name="Fukui M."/>
        </authorList>
    </citation>
    <scope>NUCLEOTIDE SEQUENCE [LARGE SCALE GENOMIC DNA]</scope>
    <source>
        <strain evidence="4">12FAK</strain>
    </source>
</reference>
<evidence type="ECO:0000259" key="2">
    <source>
        <dbReference type="Pfam" id="PF12706"/>
    </source>
</evidence>
<dbReference type="PROSITE" id="PS51257">
    <property type="entry name" value="PROKAR_LIPOPROTEIN"/>
    <property type="match status" value="1"/>
</dbReference>
<proteinExistence type="predicted"/>
<evidence type="ECO:0000313" key="3">
    <source>
        <dbReference type="EMBL" id="BEQ16588.1"/>
    </source>
</evidence>
<dbReference type="KEGG" id="dmp:FAK_36540"/>
<gene>
    <name evidence="3" type="ORF">FAK_36540</name>
</gene>
<dbReference type="AlphaFoldDB" id="A0AAU9F2K4"/>
<dbReference type="EMBL" id="AP028679">
    <property type="protein sequence ID" value="BEQ16588.1"/>
    <property type="molecule type" value="Genomic_DNA"/>
</dbReference>
<dbReference type="InterPro" id="IPR036866">
    <property type="entry name" value="RibonucZ/Hydroxyglut_hydro"/>
</dbReference>
<dbReference type="GO" id="GO:0005737">
    <property type="term" value="C:cytoplasm"/>
    <property type="evidence" value="ECO:0007669"/>
    <property type="project" value="TreeGrafter"/>
</dbReference>
<sequence length="365" mass="40762">MCNYARIRRRLGTGLAMALLLLGVGCLSPKPFDEAAWHKTVTATDPAKLHAPHQDAEGRYFNPWLPQDKSSWDLFRWWLSRSSLGDLNDADFPTPTVANDGAYLRDPAAPASLTWVGHATYVVQWGGQVVITDPFFSQRAAIVSRLVPPAFGPRALPRGVVVLISHNHYDHLDSDSVAALAGREALFLCPLGLGELLREMGAKQVRELDWWQSTEVGGATFTFLPTQHWSRRLGQGYNESLWGSWMLERGGEKIYYGGDSGYFKGFKEIGRRWPDIDLALLGAGAYQPRWFMHYAHMDVPELFQAFADLGARRLVPTQWGVLDLGDGPAAWPAQDINNYVAKHPQWRGRVLLMPVGGRVLLETGR</sequence>
<feature type="chain" id="PRO_5043750962" description="Metallo-beta-lactamase domain-containing protein" evidence="1">
    <location>
        <begin position="19"/>
        <end position="365"/>
    </location>
</feature>